<gene>
    <name evidence="2" type="ORF">CVT25_001357</name>
</gene>
<dbReference type="EMBL" id="NHYD01001917">
    <property type="protein sequence ID" value="PPQ89273.1"/>
    <property type="molecule type" value="Genomic_DNA"/>
</dbReference>
<dbReference type="InterPro" id="IPR026116">
    <property type="entry name" value="GT18_cat"/>
</dbReference>
<dbReference type="GO" id="GO:0030144">
    <property type="term" value="F:alpha-1,6-mannosylglycoprotein 6-beta-N-acetylglucosaminyltransferase activity"/>
    <property type="evidence" value="ECO:0007669"/>
    <property type="project" value="InterPro"/>
</dbReference>
<accession>A0A409XER8</accession>
<evidence type="ECO:0000313" key="2">
    <source>
        <dbReference type="EMBL" id="PPQ89273.1"/>
    </source>
</evidence>
<name>A0A409XER8_PSICY</name>
<evidence type="ECO:0000313" key="3">
    <source>
        <dbReference type="Proteomes" id="UP000283269"/>
    </source>
</evidence>
<dbReference type="UniPathway" id="UPA00378"/>
<dbReference type="AlphaFoldDB" id="A0A409XER8"/>
<keyword evidence="3" id="KW-1185">Reference proteome</keyword>
<dbReference type="Pfam" id="PF15024">
    <property type="entry name" value="Glyco_transf_18"/>
    <property type="match status" value="1"/>
</dbReference>
<proteinExistence type="predicted"/>
<sequence>MSAHPNLLCIRHIPLNGDIPLFERFSLVSTTKADSDKATLTASDDYTPLPTHATDTFTPLDTDRKLKDYHDWNAQSLRELHSCIALRNCGRNQQKIALLASHWFTWGVFNEWRGGEGVCSPREEAVDQYRQFPDLVKVVIRHWAGQCHSNPKCVKDPSNSLGIPAWKIFDLEFFPIFDKHEHGSLMGGKWVLSANPHHLLNDEDSPVQYIGYSIQDECRQTPPTPLASRSNQAWLLMKQIKYVYDNRFAWDRSFFSRASHELSIKLIGAWALDQHYGAWDPAKDGEMKDIEDRERGVYNLGEKLNATGFMDQVGMSKVMIGVGNPYWSPSPYNALCQGVPFINPIIYWDEKEPQKKAGWITQHPSLNQFDPPAGLMPYFHRCTSYVYNVHARNWTGFVDAIRSASTTEIPSFIPEHMTELAVQARVKKLMETDWKALAAKLLEQRLQEVKDGKDAYTFEL</sequence>
<organism evidence="2 3">
    <name type="scientific">Psilocybe cyanescens</name>
    <dbReference type="NCBI Taxonomy" id="93625"/>
    <lineage>
        <taxon>Eukaryota</taxon>
        <taxon>Fungi</taxon>
        <taxon>Dikarya</taxon>
        <taxon>Basidiomycota</taxon>
        <taxon>Agaricomycotina</taxon>
        <taxon>Agaricomycetes</taxon>
        <taxon>Agaricomycetidae</taxon>
        <taxon>Agaricales</taxon>
        <taxon>Agaricineae</taxon>
        <taxon>Strophariaceae</taxon>
        <taxon>Psilocybe</taxon>
    </lineage>
</organism>
<evidence type="ECO:0000259" key="1">
    <source>
        <dbReference type="Pfam" id="PF15024"/>
    </source>
</evidence>
<feature type="domain" description="Glycosyltransferase family 18 catalytic" evidence="1">
    <location>
        <begin position="313"/>
        <end position="432"/>
    </location>
</feature>
<dbReference type="STRING" id="93625.A0A409XER8"/>
<dbReference type="OrthoDB" id="2113294at2759"/>
<reference evidence="2 3" key="1">
    <citation type="journal article" date="2018" name="Evol. Lett.">
        <title>Horizontal gene cluster transfer increased hallucinogenic mushroom diversity.</title>
        <authorList>
            <person name="Reynolds H.T."/>
            <person name="Vijayakumar V."/>
            <person name="Gluck-Thaler E."/>
            <person name="Korotkin H.B."/>
            <person name="Matheny P.B."/>
            <person name="Slot J.C."/>
        </authorList>
    </citation>
    <scope>NUCLEOTIDE SEQUENCE [LARGE SCALE GENOMIC DNA]</scope>
    <source>
        <strain evidence="2 3">2631</strain>
    </source>
</reference>
<comment type="caution">
    <text evidence="2">The sequence shown here is derived from an EMBL/GenBank/DDBJ whole genome shotgun (WGS) entry which is preliminary data.</text>
</comment>
<dbReference type="Proteomes" id="UP000283269">
    <property type="component" value="Unassembled WGS sequence"/>
</dbReference>
<dbReference type="InParanoid" id="A0A409XER8"/>
<protein>
    <recommendedName>
        <fullName evidence="1">Glycosyltransferase family 18 catalytic domain-containing protein</fullName>
    </recommendedName>
</protein>